<dbReference type="Gene3D" id="3.10.180.10">
    <property type="entry name" value="2,3-Dihydroxybiphenyl 1,2-Dioxygenase, domain 1"/>
    <property type="match status" value="2"/>
</dbReference>
<dbReference type="Pfam" id="PF00903">
    <property type="entry name" value="Glyoxalase"/>
    <property type="match status" value="1"/>
</dbReference>
<evidence type="ECO:0000259" key="1">
    <source>
        <dbReference type="PROSITE" id="PS51819"/>
    </source>
</evidence>
<dbReference type="EMBL" id="CP042301">
    <property type="protein sequence ID" value="QDY99812.1"/>
    <property type="molecule type" value="Genomic_DNA"/>
</dbReference>
<keyword evidence="3" id="KW-1185">Reference proteome</keyword>
<keyword evidence="2" id="KW-0223">Dioxygenase</keyword>
<dbReference type="InterPro" id="IPR029068">
    <property type="entry name" value="Glyas_Bleomycin-R_OHBP_Dase"/>
</dbReference>
<reference evidence="2" key="1">
    <citation type="submission" date="2020-04" db="EMBL/GenBank/DDBJ databases">
        <title>Nitratireductor sp. nov. isolated from mangrove soil.</title>
        <authorList>
            <person name="Ye Y."/>
        </authorList>
    </citation>
    <scope>NUCLEOTIDE SEQUENCE</scope>
    <source>
        <strain evidence="2">SY7</strain>
    </source>
</reference>
<proteinExistence type="predicted"/>
<dbReference type="InterPro" id="IPR052537">
    <property type="entry name" value="Extradiol_RC_dioxygenase"/>
</dbReference>
<evidence type="ECO:0000313" key="3">
    <source>
        <dbReference type="Proteomes" id="UP000321389"/>
    </source>
</evidence>
<dbReference type="GO" id="GO:0051213">
    <property type="term" value="F:dioxygenase activity"/>
    <property type="evidence" value="ECO:0007669"/>
    <property type="project" value="UniProtKB-KW"/>
</dbReference>
<dbReference type="InterPro" id="IPR037523">
    <property type="entry name" value="VOC_core"/>
</dbReference>
<protein>
    <submittedName>
        <fullName evidence="2">Ring-cleaving dioxygenase</fullName>
    </submittedName>
</protein>
<accession>A0A5B8KW51</accession>
<organism evidence="2 3">
    <name type="scientific">Nitratireductor mangrovi</name>
    <dbReference type="NCBI Taxonomy" id="2599600"/>
    <lineage>
        <taxon>Bacteria</taxon>
        <taxon>Pseudomonadati</taxon>
        <taxon>Pseudomonadota</taxon>
        <taxon>Alphaproteobacteria</taxon>
        <taxon>Hyphomicrobiales</taxon>
        <taxon>Phyllobacteriaceae</taxon>
        <taxon>Nitratireductor</taxon>
    </lineage>
</organism>
<sequence length="318" mass="34610">MLDQIKGLHHVTSMASDARRNNSFFTQLLGLRRVKKTVNFDAPDVYHLYYADEHGTPGTVMTYFPFPDIGGRRAGTGEVGTTVFSVPQGSLGYWRERFAKEGIDAADQEALFGENRLGFSGPDGDSFALVETKDDGRAPWTAAGIPADDAVRGFHSVSLRLADGGATEELLTFMGYEPAATSGNVKRFAIGDGNGADFVDIETLPGAGRASLGAGSVHHVAFAVANRERQLEVRKALMDTGYQVTPVIDRDYFWAIYFRTPGGVLFEVSTNEPGFDRDEDTAHLGEALKLPRQHEHLRPFLETHLAPLEDETVSAGTA</sequence>
<evidence type="ECO:0000313" key="2">
    <source>
        <dbReference type="EMBL" id="QDY99812.1"/>
    </source>
</evidence>
<dbReference type="KEGG" id="niy:FQ775_05165"/>
<dbReference type="PANTHER" id="PTHR36110">
    <property type="entry name" value="RING-CLEAVING DIOXYGENASE MHQE-RELATED"/>
    <property type="match status" value="1"/>
</dbReference>
<dbReference type="AlphaFoldDB" id="A0A5B8KW51"/>
<dbReference type="RefSeq" id="WP_146298466.1">
    <property type="nucleotide sequence ID" value="NZ_CP042301.2"/>
</dbReference>
<name>A0A5B8KW51_9HYPH</name>
<dbReference type="PANTHER" id="PTHR36110:SF2">
    <property type="entry name" value="RING-CLEAVING DIOXYGENASE MHQE-RELATED"/>
    <property type="match status" value="1"/>
</dbReference>
<dbReference type="Proteomes" id="UP000321389">
    <property type="component" value="Chromosome"/>
</dbReference>
<feature type="domain" description="VOC" evidence="1">
    <location>
        <begin position="153"/>
        <end position="271"/>
    </location>
</feature>
<keyword evidence="2" id="KW-0560">Oxidoreductase</keyword>
<feature type="domain" description="VOC" evidence="1">
    <location>
        <begin position="7"/>
        <end position="132"/>
    </location>
</feature>
<dbReference type="PROSITE" id="PS51819">
    <property type="entry name" value="VOC"/>
    <property type="match status" value="2"/>
</dbReference>
<dbReference type="OrthoDB" id="9785698at2"/>
<dbReference type="InterPro" id="IPR004360">
    <property type="entry name" value="Glyas_Fos-R_dOase_dom"/>
</dbReference>
<dbReference type="SUPFAM" id="SSF54593">
    <property type="entry name" value="Glyoxalase/Bleomycin resistance protein/Dihydroxybiphenyl dioxygenase"/>
    <property type="match status" value="1"/>
</dbReference>
<gene>
    <name evidence="2" type="ORF">FQ775_05165</name>
</gene>